<dbReference type="Gene3D" id="3.40.50.1820">
    <property type="entry name" value="alpha/beta hydrolase"/>
    <property type="match status" value="1"/>
</dbReference>
<keyword evidence="4" id="KW-1185">Reference proteome</keyword>
<feature type="domain" description="AB hydrolase-1" evidence="2">
    <location>
        <begin position="301"/>
        <end position="512"/>
    </location>
</feature>
<dbReference type="AlphaFoldDB" id="A0A219B7K9"/>
<evidence type="ECO:0000256" key="1">
    <source>
        <dbReference type="SAM" id="MobiDB-lite"/>
    </source>
</evidence>
<comment type="caution">
    <text evidence="3">The sequence shown here is derived from an EMBL/GenBank/DDBJ whole genome shotgun (WGS) entry which is preliminary data.</text>
</comment>
<dbReference type="PANTHER" id="PTHR43433:SF8">
    <property type="entry name" value="BIFUNCTIONAL LIPASE_ADENYLATE CYCLASE LIPJ"/>
    <property type="match status" value="1"/>
</dbReference>
<feature type="region of interest" description="Disordered" evidence="1">
    <location>
        <begin position="227"/>
        <end position="255"/>
    </location>
</feature>
<dbReference type="InterPro" id="IPR000073">
    <property type="entry name" value="AB_hydrolase_1"/>
</dbReference>
<accession>A0A219B7K9</accession>
<feature type="compositionally biased region" description="Low complexity" evidence="1">
    <location>
        <begin position="237"/>
        <end position="246"/>
    </location>
</feature>
<dbReference type="Proteomes" id="UP000198462">
    <property type="component" value="Unassembled WGS sequence"/>
</dbReference>
<dbReference type="PRINTS" id="PR00111">
    <property type="entry name" value="ABHYDROLASE"/>
</dbReference>
<evidence type="ECO:0000313" key="4">
    <source>
        <dbReference type="Proteomes" id="UP000198462"/>
    </source>
</evidence>
<dbReference type="EMBL" id="NFZT01000001">
    <property type="protein sequence ID" value="OWV34347.1"/>
    <property type="molecule type" value="Genomic_DNA"/>
</dbReference>
<reference evidence="4" key="1">
    <citation type="submission" date="2017-05" db="EMBL/GenBank/DDBJ databases">
        <authorList>
            <person name="Lin X."/>
        </authorList>
    </citation>
    <scope>NUCLEOTIDE SEQUENCE [LARGE SCALE GENOMIC DNA]</scope>
    <source>
        <strain evidence="4">JLT2012</strain>
    </source>
</reference>
<name>A0A219B7K9_9SPHN</name>
<dbReference type="PANTHER" id="PTHR43433">
    <property type="entry name" value="HYDROLASE, ALPHA/BETA FOLD FAMILY PROTEIN"/>
    <property type="match status" value="1"/>
</dbReference>
<dbReference type="InterPro" id="IPR029058">
    <property type="entry name" value="AB_hydrolase_fold"/>
</dbReference>
<protein>
    <recommendedName>
        <fullName evidence="2">AB hydrolase-1 domain-containing protein</fullName>
    </recommendedName>
</protein>
<dbReference type="Pfam" id="PF00561">
    <property type="entry name" value="Abhydrolase_1"/>
    <property type="match status" value="1"/>
</dbReference>
<dbReference type="Gene3D" id="1.10.10.10">
    <property type="entry name" value="Winged helix-like DNA-binding domain superfamily/Winged helix DNA-binding domain"/>
    <property type="match status" value="1"/>
</dbReference>
<dbReference type="InterPro" id="IPR050471">
    <property type="entry name" value="AB_hydrolase"/>
</dbReference>
<sequence>MQAMISIRTLGSVEVTHDGEGLPLPASRKTRALLGYLALMGAPQRRDRLCELFWEVPDDPRGALRWSLSKLRPVVNSGGRTRLLADRERVQLDPEGVDVDLDRVRRAADEAEETSTDDLASAWEMSDCLLMEDCELPNQPTFAAWLEHQRNEVTRLRIKIARRLATCTALPPEDTEKWSERWLLDAPFDPQAAQHAVGSRRRLGREREAVSLAAQLERSFKEAGLEPPLWDDDLRAGPRAPLPADDLPAESQPPPRQSIRFVQAEDDIALAWASVGDPGNPPLVKAANWLSHLELDWEAPIWSPLFRELAESYHFIRYDERGCGLSDWDVPEISFDSFVRDLELVVDAAGIDRFPLLGISQGAAVSVEYAARHPDRVSHLILFGGYAAGWRHTAPPEEVREREAVMVLTETGWGRANPAYRNLFSQTFMPDATAEELQWFDEFQRRTTSPENAARFLEAFANIDVRSRLKDVQAPTLVVHSRGDLRIPASSGRSIASQIQNAEFSGLESNNHLLVGREGASGDFLSAVRRFLAS</sequence>
<gene>
    <name evidence="3" type="ORF">B5C34_13360</name>
</gene>
<dbReference type="InterPro" id="IPR036388">
    <property type="entry name" value="WH-like_DNA-bd_sf"/>
</dbReference>
<evidence type="ECO:0000259" key="2">
    <source>
        <dbReference type="Pfam" id="PF00561"/>
    </source>
</evidence>
<organism evidence="3 4">
    <name type="scientific">Pacificimonas flava</name>
    <dbReference type="NCBI Taxonomy" id="1234595"/>
    <lineage>
        <taxon>Bacteria</taxon>
        <taxon>Pseudomonadati</taxon>
        <taxon>Pseudomonadota</taxon>
        <taxon>Alphaproteobacteria</taxon>
        <taxon>Sphingomonadales</taxon>
        <taxon>Sphingosinicellaceae</taxon>
        <taxon>Pacificimonas</taxon>
    </lineage>
</organism>
<proteinExistence type="predicted"/>
<dbReference type="SUPFAM" id="SSF53474">
    <property type="entry name" value="alpha/beta-Hydrolases"/>
    <property type="match status" value="1"/>
</dbReference>
<dbReference type="OrthoDB" id="27092at2"/>
<evidence type="ECO:0000313" key="3">
    <source>
        <dbReference type="EMBL" id="OWV34347.1"/>
    </source>
</evidence>